<name>C8W873_LANP1</name>
<dbReference type="RefSeq" id="WP_012809319.1">
    <property type="nucleotide sequence ID" value="NC_013203.1"/>
</dbReference>
<dbReference type="EMBL" id="CP001721">
    <property type="protein sequence ID" value="ACV51663.1"/>
    <property type="molecule type" value="Genomic_DNA"/>
</dbReference>
<evidence type="ECO:0000313" key="2">
    <source>
        <dbReference type="Proteomes" id="UP000000960"/>
    </source>
</evidence>
<dbReference type="AlphaFoldDB" id="C8W873"/>
<proteinExistence type="predicted"/>
<sequence length="113" mass="13148">MSKQNNLKKIVGLKSRHDIEDEQFVNFFLLVQAKANEQGKIFYLDCGEGNIALIDDALAMDLSGWLIDQSDAQEFESYWLEDSYCVPDKFSKFECEEEWYLEDDAICINLITF</sequence>
<dbReference type="GeneID" id="84806752"/>
<dbReference type="HOGENOM" id="CLU_157178_0_0_11"/>
<dbReference type="KEGG" id="apv:Apar_1238"/>
<dbReference type="OrthoDB" id="2059841at2"/>
<organism evidence="1 2">
    <name type="scientific">Lancefieldella parvula (strain ATCC 33793 / DSM 20469 / CCUG 32760 / JCM 10300 / KCTC 3663 / VPI 0546 / 1246)</name>
    <name type="common">Atopobium parvulum</name>
    <dbReference type="NCBI Taxonomy" id="521095"/>
    <lineage>
        <taxon>Bacteria</taxon>
        <taxon>Bacillati</taxon>
        <taxon>Actinomycetota</taxon>
        <taxon>Coriobacteriia</taxon>
        <taxon>Coriobacteriales</taxon>
        <taxon>Atopobiaceae</taxon>
        <taxon>Lancefieldella</taxon>
    </lineage>
</organism>
<accession>C8W873</accession>
<protein>
    <submittedName>
        <fullName evidence="1">Uncharacterized protein</fullName>
    </submittedName>
</protein>
<reference evidence="1 2" key="1">
    <citation type="journal article" date="2009" name="Stand. Genomic Sci.">
        <title>Complete genome sequence of Atopobium parvulum type strain (IPP 1246).</title>
        <authorList>
            <person name="Copeland A."/>
            <person name="Sikorski J."/>
            <person name="Lapidus A."/>
            <person name="Nolan M."/>
            <person name="Del Rio T.G."/>
            <person name="Lucas S."/>
            <person name="Chen F."/>
            <person name="Tice H."/>
            <person name="Pitluck S."/>
            <person name="Cheng J.F."/>
            <person name="Pukall R."/>
            <person name="Chertkov O."/>
            <person name="Brettin T."/>
            <person name="Han C."/>
            <person name="Detter J.C."/>
            <person name="Kuske C."/>
            <person name="Bruce D."/>
            <person name="Goodwin L."/>
            <person name="Ivanova N."/>
            <person name="Mavromatis K."/>
            <person name="Mikhailova N."/>
            <person name="Chen A."/>
            <person name="Palaniappan K."/>
            <person name="Chain P."/>
            <person name="Rohde M."/>
            <person name="Goker M."/>
            <person name="Bristow J."/>
            <person name="Eisen J.A."/>
            <person name="Markowitz V."/>
            <person name="Hugenholtz P."/>
            <person name="Kyrpides N.C."/>
            <person name="Klenk H.P."/>
            <person name="Detter J.C."/>
        </authorList>
    </citation>
    <scope>NUCLEOTIDE SEQUENCE [LARGE SCALE GENOMIC DNA]</scope>
    <source>
        <strain evidence="2">ATCC 33793 / DSM 20469 / CCUG 32760 / JCM 10300 / KCTC 3663 / VPI 0546 / 1246</strain>
    </source>
</reference>
<gene>
    <name evidence="1" type="ordered locus">Apar_1238</name>
</gene>
<dbReference type="Proteomes" id="UP000000960">
    <property type="component" value="Chromosome"/>
</dbReference>
<keyword evidence="2" id="KW-1185">Reference proteome</keyword>
<evidence type="ECO:0000313" key="1">
    <source>
        <dbReference type="EMBL" id="ACV51663.1"/>
    </source>
</evidence>